<accession>A0A6L2PJS4</accession>
<comment type="caution">
    <text evidence="15">The sequence shown here is derived from an EMBL/GenBank/DDBJ whole genome shotgun (WGS) entry which is preliminary data.</text>
</comment>
<feature type="region of interest" description="Disordered" evidence="12">
    <location>
        <begin position="1421"/>
        <end position="1466"/>
    </location>
</feature>
<dbReference type="FunCoup" id="A0A6L2PJS4">
    <property type="interactions" value="3"/>
</dbReference>
<protein>
    <recommendedName>
        <fullName evidence="17">Myosin motor domain-containing protein</fullName>
    </recommendedName>
</protein>
<dbReference type="Pfam" id="PF26570">
    <property type="entry name" value="MYO15"/>
    <property type="match status" value="1"/>
</dbReference>
<feature type="compositionally biased region" description="Polar residues" evidence="12">
    <location>
        <begin position="1852"/>
        <end position="1875"/>
    </location>
</feature>
<dbReference type="GO" id="GO:0016459">
    <property type="term" value="C:myosin complex"/>
    <property type="evidence" value="ECO:0007669"/>
    <property type="project" value="UniProtKB-KW"/>
</dbReference>
<dbReference type="PRINTS" id="PR00193">
    <property type="entry name" value="MYOSINHEAVY"/>
</dbReference>
<dbReference type="FunFam" id="3.40.850.10:FF:000008">
    <property type="entry name" value="Putative unconventional myosin-IXa"/>
    <property type="match status" value="1"/>
</dbReference>
<dbReference type="OrthoDB" id="8182952at2759"/>
<evidence type="ECO:0000256" key="7">
    <source>
        <dbReference type="ARBA" id="ARBA00023123"/>
    </source>
</evidence>
<evidence type="ECO:0000256" key="3">
    <source>
        <dbReference type="ARBA" id="ARBA00022490"/>
    </source>
</evidence>
<keyword evidence="5 10" id="KW-0067">ATP-binding</keyword>
<feature type="region of interest" description="Disordered" evidence="12">
    <location>
        <begin position="1509"/>
        <end position="1537"/>
    </location>
</feature>
<evidence type="ECO:0000313" key="16">
    <source>
        <dbReference type="Proteomes" id="UP000502823"/>
    </source>
</evidence>
<dbReference type="SMART" id="SM00015">
    <property type="entry name" value="IQ"/>
    <property type="match status" value="3"/>
</dbReference>
<dbReference type="CDD" id="cd01387">
    <property type="entry name" value="MYSc_Myo15"/>
    <property type="match status" value="1"/>
</dbReference>
<evidence type="ECO:0000256" key="4">
    <source>
        <dbReference type="ARBA" id="ARBA00022741"/>
    </source>
</evidence>
<dbReference type="SMART" id="SM00242">
    <property type="entry name" value="MYSc"/>
    <property type="match status" value="1"/>
</dbReference>
<feature type="region of interest" description="Disordered" evidence="12">
    <location>
        <begin position="2108"/>
        <end position="2133"/>
    </location>
</feature>
<feature type="domain" description="Myosin motor" evidence="14">
    <location>
        <begin position="85"/>
        <end position="776"/>
    </location>
</feature>
<gene>
    <name evidence="15" type="ORF">Cfor_04847</name>
</gene>
<dbReference type="InterPro" id="IPR036961">
    <property type="entry name" value="Kinesin_motor_dom_sf"/>
</dbReference>
<keyword evidence="9 10" id="KW-0009">Actin-binding</keyword>
<dbReference type="GO" id="GO:0005524">
    <property type="term" value="F:ATP binding"/>
    <property type="evidence" value="ECO:0007669"/>
    <property type="project" value="UniProtKB-UniRule"/>
</dbReference>
<dbReference type="PROSITE" id="PS51456">
    <property type="entry name" value="MYOSIN_MOTOR"/>
    <property type="match status" value="1"/>
</dbReference>
<evidence type="ECO:0000256" key="2">
    <source>
        <dbReference type="ARBA" id="ARBA00008314"/>
    </source>
</evidence>
<evidence type="ECO:0008006" key="17">
    <source>
        <dbReference type="Google" id="ProtNLM"/>
    </source>
</evidence>
<dbReference type="GO" id="GO:0048513">
    <property type="term" value="P:animal organ development"/>
    <property type="evidence" value="ECO:0007669"/>
    <property type="project" value="UniProtKB-ARBA"/>
</dbReference>
<dbReference type="Gene3D" id="1.20.120.720">
    <property type="entry name" value="Myosin VI head, motor domain, U50 subdomain"/>
    <property type="match status" value="1"/>
</dbReference>
<dbReference type="InterPro" id="IPR000857">
    <property type="entry name" value="MyTH4_dom"/>
</dbReference>
<dbReference type="InterPro" id="IPR001609">
    <property type="entry name" value="Myosin_head_motor_dom-like"/>
</dbReference>
<evidence type="ECO:0000256" key="5">
    <source>
        <dbReference type="ARBA" id="ARBA00022840"/>
    </source>
</evidence>
<feature type="compositionally biased region" description="Polar residues" evidence="12">
    <location>
        <begin position="1883"/>
        <end position="1915"/>
    </location>
</feature>
<dbReference type="InterPro" id="IPR027417">
    <property type="entry name" value="P-loop_NTPase"/>
</dbReference>
<feature type="compositionally biased region" description="Basic and acidic residues" evidence="12">
    <location>
        <begin position="2112"/>
        <end position="2127"/>
    </location>
</feature>
<feature type="region of interest" description="Disordered" evidence="12">
    <location>
        <begin position="1249"/>
        <end position="1287"/>
    </location>
</feature>
<dbReference type="PANTHER" id="PTHR22692:SF26">
    <property type="entry name" value="SH3 DOMAIN-CONTAINING PROTEIN"/>
    <property type="match status" value="1"/>
</dbReference>
<comment type="subcellular location">
    <subcellularLocation>
        <location evidence="1">Cytoplasm</location>
    </subcellularLocation>
</comment>
<keyword evidence="6 11" id="KW-0175">Coiled coil</keyword>
<feature type="binding site" evidence="10">
    <location>
        <begin position="181"/>
        <end position="188"/>
    </location>
    <ligand>
        <name>ATP</name>
        <dbReference type="ChEBI" id="CHEBI:30616"/>
    </ligand>
</feature>
<feature type="compositionally biased region" description="Polar residues" evidence="12">
    <location>
        <begin position="1925"/>
        <end position="1937"/>
    </location>
</feature>
<dbReference type="InterPro" id="IPR036057">
    <property type="entry name" value="MYSc_Myo15"/>
</dbReference>
<dbReference type="PROSITE" id="PS51016">
    <property type="entry name" value="MYTH4"/>
    <property type="match status" value="1"/>
</dbReference>
<dbReference type="Gene3D" id="1.20.5.190">
    <property type="match status" value="1"/>
</dbReference>
<proteinExistence type="inferred from homology"/>
<evidence type="ECO:0000256" key="12">
    <source>
        <dbReference type="SAM" id="MobiDB-lite"/>
    </source>
</evidence>
<evidence type="ECO:0000256" key="8">
    <source>
        <dbReference type="ARBA" id="ARBA00023175"/>
    </source>
</evidence>
<dbReference type="GO" id="GO:0003779">
    <property type="term" value="F:actin binding"/>
    <property type="evidence" value="ECO:0007669"/>
    <property type="project" value="UniProtKB-KW"/>
</dbReference>
<keyword evidence="3" id="KW-0963">Cytoplasm</keyword>
<feature type="domain" description="MyTH4" evidence="13">
    <location>
        <begin position="956"/>
        <end position="1105"/>
    </location>
</feature>
<keyword evidence="4 10" id="KW-0547">Nucleotide-binding</keyword>
<dbReference type="InterPro" id="IPR000048">
    <property type="entry name" value="IQ_motif_EF-hand-BS"/>
</dbReference>
<dbReference type="PROSITE" id="PS50096">
    <property type="entry name" value="IQ"/>
    <property type="match status" value="3"/>
</dbReference>
<dbReference type="InterPro" id="IPR059004">
    <property type="entry name" value="MYO15"/>
</dbReference>
<feature type="non-terminal residue" evidence="15">
    <location>
        <position position="2463"/>
    </location>
</feature>
<dbReference type="Pfam" id="PF00784">
    <property type="entry name" value="MyTH4"/>
    <property type="match status" value="1"/>
</dbReference>
<dbReference type="GO" id="GO:0048731">
    <property type="term" value="P:system development"/>
    <property type="evidence" value="ECO:0007669"/>
    <property type="project" value="UniProtKB-ARBA"/>
</dbReference>
<dbReference type="Pfam" id="PF00612">
    <property type="entry name" value="IQ"/>
    <property type="match status" value="2"/>
</dbReference>
<keyword evidence="8 10" id="KW-0505">Motor protein</keyword>
<dbReference type="InParanoid" id="A0A6L2PJS4"/>
<keyword evidence="7 10" id="KW-0518">Myosin</keyword>
<feature type="region of interest" description="Actin-binding" evidence="10">
    <location>
        <begin position="649"/>
        <end position="671"/>
    </location>
</feature>
<dbReference type="EMBL" id="BLKM01010978">
    <property type="protein sequence ID" value="GFG31710.1"/>
    <property type="molecule type" value="Genomic_DNA"/>
</dbReference>
<dbReference type="FunFam" id="1.10.10.820:FF:000001">
    <property type="entry name" value="Myosin heavy chain"/>
    <property type="match status" value="1"/>
</dbReference>
<feature type="coiled-coil region" evidence="11">
    <location>
        <begin position="849"/>
        <end position="881"/>
    </location>
</feature>
<evidence type="ECO:0000259" key="14">
    <source>
        <dbReference type="PROSITE" id="PS51456"/>
    </source>
</evidence>
<dbReference type="Gene3D" id="6.20.240.20">
    <property type="match status" value="1"/>
</dbReference>
<dbReference type="InterPro" id="IPR051567">
    <property type="entry name" value="Unconventional_Myosin_ATPase"/>
</dbReference>
<evidence type="ECO:0000256" key="11">
    <source>
        <dbReference type="SAM" id="Coils"/>
    </source>
</evidence>
<feature type="compositionally biased region" description="Basic and acidic residues" evidence="12">
    <location>
        <begin position="1277"/>
        <end position="1287"/>
    </location>
</feature>
<dbReference type="Pfam" id="PF00063">
    <property type="entry name" value="Myosin_head"/>
    <property type="match status" value="1"/>
</dbReference>
<dbReference type="Gene3D" id="1.25.40.530">
    <property type="entry name" value="MyTH4 domain"/>
    <property type="match status" value="2"/>
</dbReference>
<keyword evidence="16" id="KW-1185">Reference proteome</keyword>
<dbReference type="Gene3D" id="3.40.850.10">
    <property type="entry name" value="Kinesin motor domain"/>
    <property type="match status" value="1"/>
</dbReference>
<dbReference type="Gene3D" id="1.20.58.530">
    <property type="match status" value="1"/>
</dbReference>
<evidence type="ECO:0000256" key="6">
    <source>
        <dbReference type="ARBA" id="ARBA00023054"/>
    </source>
</evidence>
<dbReference type="Gene3D" id="1.10.10.820">
    <property type="match status" value="1"/>
</dbReference>
<feature type="region of interest" description="Disordered" evidence="12">
    <location>
        <begin position="1841"/>
        <end position="1964"/>
    </location>
</feature>
<sequence>MTPVNGEYVGIWNDAVLGSFNARKENEGDLVWFDPGVGHVLPGEVLEFHRAAQVLTVQAVIGGKPQVFTLTSLNGVRRRQDLGQTGVEDMIQLSDLNEASLLWNLKIRYDKELIYTYTGSILVAVNPYKMFDIYGLDMVKKYEGQILGTLPPHLFAIGSSAYGHMSKEGSSPESQVVVISGESGSGKTESTKLVMQYLAAVNKSPSNLITEQILEASPLLESFGNAKTVRNDNSSRFGKYLEVHFKDGVIIGAKITEYLLEKSRIVTQAPDERNYHVFYEMLQGLTSEAKGKYGLLSADKYFYLNQGGNCEIDGKFDGEDFQSLLSAMQVLGFTSDEQDTIFRILASVLHLGNVYFHRKQLKHGQEGVEIGSDAEIRWTGHLLHLSPDGIKRALTTKTTEARNERVVTPLSIDQALDARDAFAKALYNALFSWLVSRINQIVYKGTKRTAVISILDIFGFEDFKENSFEQLCINYANENLQFYFNKHIFKLEQQEYAKEKIEWQTISYIDNLPVIHLIAKKPVGILHLLDDESNFPKATDLSFLEKCHYNHALDELYSRPRMSSMEFAVRHYAGQVWYSVDGFLDKNRDTLRQDVVDLLISSKIQMVSKMFQHVRSSHEAAKTINKANGRFVTMKPRTPTVAARFHDSLQHLLESMSKCNPWFVRCIKPNSDKAPMKFDMPIVLEQLRYTGMLETIRIRKMGYPVRLRFSQFVERFRYLLPQRAGGLTRGTPYRELCRVILSTCCPEAETNGDYQLGTTRVFLREWLERELERERARVVRAAAITMQKTVRGYLARRRYRTTRKAALTLQAHVRGWAARKRYRAVRRGVVRVQANFRAMRQRKRYLELKEELKRRAEVEKLARERAKAKAQREEQERASRAVAGVNHLEIPAELAFIFSKLDGKYCPVHSERHLVKVVGGVAGHSDSEHHHLPRDIDSHAFTKFTNIYFKSHLWGMKREPIKTPFLAKSKDMDYQDSLALFKLILRFMNDNNLSGKKEIALGDYIVNKGIVNEKLRDEVLCQLCNQTWNNDNDANNERGWLLMANCLSVFPPSKTLYKYLLKYVSDHGYNGYKAVCQRKLLQSSRIEWQLARNYPPCLLEWRANRKRVNMALQIYFADGEMVTIPVDSWSGAEELAGRAVRERGIVESSGWTLSLLTGSDNVDSSADALIKEINGLDYVLDLIAEMELAPAFPACRSNFLQSGGHSRGSRRQNNKVLREMFVLHVNFLFPPNQVSSLPTVGAEVEIESDVPAPSSPRRPVVPPPEPPVVKQPRVRSQSRDHTVEKALSRKSALNDRYFEDKGRSRSLDNLLESELPAPRKLDSLGLSHSRLNERYHSIEKVNANHNDVSMLLNAVSNKEYMTKAEALLEEQLESLPSDLLGGGNNHRDDLDFDYPDLASQTRSEDDKGSYIKGHPRFIKSQYAGKRAAPGSHSSRAYIETRNSEKSDYGAKSSALSDTSEAPSLASHVRRVRVPSQASDVDQFLDDLFMPVLDGNLDELSDARSLAASIKGGGEMSKTEGHRQRTRRLSSSSSLVDDEVATLTGSSAASTLRWPNGRNQSAENVDDYISDLFKPIFVNASLQRLTKAATLAGAIKGGGRMDSHQTSQNQTAAFGFTPIANMTSPTPVMMSGMMSPPPMMMPTLPLYTAAAQSPGSLTYMGPAGGMAGAAQAMAALPQFYSASMSADQASFMPIPIYNMQGLSLPAFPTPGQQQAGSTGVDPAVAMYQQNLQRAFLQSAMAQNIQIQQQLLAQNQALQQMLVQPPLTAQQQTPGMHVLSMSGAASSLSHQMTGLMQPPTFNSLGRSSKVSFQEPENGELWSTEKRIGSSVAMTPMSANLQLQQQMPPPLPSKSHYNASSPYQQQSPNFVKQETTVKAQVHRAQSPPNQLRMSPTRKLSPTKSTGSGTPQAAFTNVLSELKSRRSSTESGYSNKINSSGVAPPPPPPMPPPPEHMDPSGARPFLDPYGRAKTVRIGKWRWPPPKSEQDESSDSFLQFKMRQHQRKTTPQQQLHSQEFGELSEGIEWEEFEINGSPGGANHEKLPGNAGVSRKDSRSGNVGHHRLLDSKDKNAVRAFEVGAARPSPGSIGKLHISSEMRTKLEMVTANHSLRASNKPEKPGVIPLKRDDMSLPTSHQPVKKLEDNRRLMLEQQLGKIQQPFPHSYNSTQINSLLLFSQLKVHKKVSNNNSSSNWRPAPPPPPVTPHFIETGPPAASRASSFYSQGHNAALPQPRSPPPPIQPVKTNRDLAMYQHNNKQHPNNHDVFTNAYNSSQYHQLSQHTGNAYRGRDMFEQSGGVSRVERDRRSSVSTHLTDRMERIEIEESPEFLQPVDTAPPLIMERRDHGKNLEMVKTKLFGPSSAAYFTYNRVTWRLNVRKEVFTPEETLSSPLALHLVFCQVAQDCLGPTNCIRVTREQRAKMRKLLDSYGVTLNNLHSSHQKVTIKKNIVDMAKDWPMYFARIFPVS</sequence>
<comment type="similarity">
    <text evidence="2 10">Belongs to the TRAFAC class myosin-kinesin ATPase superfamily. Myosin family.</text>
</comment>
<dbReference type="GO" id="GO:0009888">
    <property type="term" value="P:tissue development"/>
    <property type="evidence" value="ECO:0007669"/>
    <property type="project" value="UniProtKB-ARBA"/>
</dbReference>
<organism evidence="15 16">
    <name type="scientific">Coptotermes formosanus</name>
    <name type="common">Formosan subterranean termite</name>
    <dbReference type="NCBI Taxonomy" id="36987"/>
    <lineage>
        <taxon>Eukaryota</taxon>
        <taxon>Metazoa</taxon>
        <taxon>Ecdysozoa</taxon>
        <taxon>Arthropoda</taxon>
        <taxon>Hexapoda</taxon>
        <taxon>Insecta</taxon>
        <taxon>Pterygota</taxon>
        <taxon>Neoptera</taxon>
        <taxon>Polyneoptera</taxon>
        <taxon>Dictyoptera</taxon>
        <taxon>Blattodea</taxon>
        <taxon>Blattoidea</taxon>
        <taxon>Termitoidae</taxon>
        <taxon>Rhinotermitidae</taxon>
        <taxon>Coptotermes</taxon>
    </lineage>
</organism>
<dbReference type="FunFam" id="1.20.58.530:FF:000005">
    <property type="entry name" value="unconventional myosin-IXa isoform X1"/>
    <property type="match status" value="1"/>
</dbReference>
<feature type="region of interest" description="Disordered" evidence="12">
    <location>
        <begin position="2030"/>
        <end position="2061"/>
    </location>
</feature>
<dbReference type="InterPro" id="IPR038185">
    <property type="entry name" value="MyTH4_dom_sf"/>
</dbReference>
<feature type="region of interest" description="Disordered" evidence="12">
    <location>
        <begin position="2221"/>
        <end position="2241"/>
    </location>
</feature>
<dbReference type="SMART" id="SM00139">
    <property type="entry name" value="MyTH4"/>
    <property type="match status" value="1"/>
</dbReference>
<reference evidence="16" key="1">
    <citation type="submission" date="2020-01" db="EMBL/GenBank/DDBJ databases">
        <title>Draft genome sequence of the Termite Coptotermes fromosanus.</title>
        <authorList>
            <person name="Itakura S."/>
            <person name="Yosikawa Y."/>
            <person name="Umezawa K."/>
        </authorList>
    </citation>
    <scope>NUCLEOTIDE SEQUENCE [LARGE SCALE GENOMIC DNA]</scope>
</reference>
<dbReference type="GO" id="GO:0005737">
    <property type="term" value="C:cytoplasm"/>
    <property type="evidence" value="ECO:0007669"/>
    <property type="project" value="UniProtKB-SubCell"/>
</dbReference>
<evidence type="ECO:0000259" key="13">
    <source>
        <dbReference type="PROSITE" id="PS51016"/>
    </source>
</evidence>
<evidence type="ECO:0000256" key="9">
    <source>
        <dbReference type="ARBA" id="ARBA00023203"/>
    </source>
</evidence>
<evidence type="ECO:0000256" key="1">
    <source>
        <dbReference type="ARBA" id="ARBA00004496"/>
    </source>
</evidence>
<name>A0A6L2PJS4_COPFO</name>
<dbReference type="Proteomes" id="UP000502823">
    <property type="component" value="Unassembled WGS sequence"/>
</dbReference>
<dbReference type="GO" id="GO:0003774">
    <property type="term" value="F:cytoskeletal motor activity"/>
    <property type="evidence" value="ECO:0007669"/>
    <property type="project" value="UniProtKB-UniRule"/>
</dbReference>
<feature type="compositionally biased region" description="Pro residues" evidence="12">
    <location>
        <begin position="1253"/>
        <end position="1269"/>
    </location>
</feature>
<dbReference type="GO" id="GO:0009653">
    <property type="term" value="P:anatomical structure morphogenesis"/>
    <property type="evidence" value="ECO:0007669"/>
    <property type="project" value="UniProtKB-ARBA"/>
</dbReference>
<feature type="compositionally biased region" description="Pro residues" evidence="12">
    <location>
        <begin position="1939"/>
        <end position="1950"/>
    </location>
</feature>
<evidence type="ECO:0000256" key="10">
    <source>
        <dbReference type="PROSITE-ProRule" id="PRU00782"/>
    </source>
</evidence>
<evidence type="ECO:0000313" key="15">
    <source>
        <dbReference type="EMBL" id="GFG31710.1"/>
    </source>
</evidence>
<dbReference type="PANTHER" id="PTHR22692">
    <property type="entry name" value="MYOSIN VII, XV"/>
    <property type="match status" value="1"/>
</dbReference>
<dbReference type="SUPFAM" id="SSF52540">
    <property type="entry name" value="P-loop containing nucleoside triphosphate hydrolases"/>
    <property type="match status" value="1"/>
</dbReference>